<feature type="compositionally biased region" description="Polar residues" evidence="1">
    <location>
        <begin position="568"/>
        <end position="578"/>
    </location>
</feature>
<feature type="compositionally biased region" description="Low complexity" evidence="1">
    <location>
        <begin position="150"/>
        <end position="174"/>
    </location>
</feature>
<dbReference type="OrthoDB" id="10067257at2759"/>
<evidence type="ECO:0000256" key="2">
    <source>
        <dbReference type="SAM" id="SignalP"/>
    </source>
</evidence>
<feature type="signal peptide" evidence="2">
    <location>
        <begin position="1"/>
        <end position="23"/>
    </location>
</feature>
<evidence type="ECO:0000313" key="4">
    <source>
        <dbReference type="Proteomes" id="UP000663852"/>
    </source>
</evidence>
<feature type="compositionally biased region" description="Polar residues" evidence="1">
    <location>
        <begin position="136"/>
        <end position="149"/>
    </location>
</feature>
<organism evidence="3 4">
    <name type="scientific">Adineta ricciae</name>
    <name type="common">Rotifer</name>
    <dbReference type="NCBI Taxonomy" id="249248"/>
    <lineage>
        <taxon>Eukaryota</taxon>
        <taxon>Metazoa</taxon>
        <taxon>Spiralia</taxon>
        <taxon>Gnathifera</taxon>
        <taxon>Rotifera</taxon>
        <taxon>Eurotatoria</taxon>
        <taxon>Bdelloidea</taxon>
        <taxon>Adinetida</taxon>
        <taxon>Adinetidae</taxon>
        <taxon>Adineta</taxon>
    </lineage>
</organism>
<feature type="region of interest" description="Disordered" evidence="1">
    <location>
        <begin position="490"/>
        <end position="578"/>
    </location>
</feature>
<feature type="compositionally biased region" description="Low complexity" evidence="1">
    <location>
        <begin position="552"/>
        <end position="567"/>
    </location>
</feature>
<gene>
    <name evidence="3" type="ORF">EDS130_LOCUS36260</name>
</gene>
<comment type="caution">
    <text evidence="3">The sequence shown here is derived from an EMBL/GenBank/DDBJ whole genome shotgun (WGS) entry which is preliminary data.</text>
</comment>
<feature type="chain" id="PRO_5032484085" evidence="2">
    <location>
        <begin position="24"/>
        <end position="578"/>
    </location>
</feature>
<proteinExistence type="predicted"/>
<accession>A0A815L8S9</accession>
<dbReference type="Proteomes" id="UP000663852">
    <property type="component" value="Unassembled WGS sequence"/>
</dbReference>
<feature type="compositionally biased region" description="Basic and acidic residues" evidence="1">
    <location>
        <begin position="490"/>
        <end position="499"/>
    </location>
</feature>
<evidence type="ECO:0000256" key="1">
    <source>
        <dbReference type="SAM" id="MobiDB-lite"/>
    </source>
</evidence>
<feature type="region of interest" description="Disordered" evidence="1">
    <location>
        <begin position="136"/>
        <end position="176"/>
    </location>
</feature>
<dbReference type="AlphaFoldDB" id="A0A815L8S9"/>
<reference evidence="3" key="1">
    <citation type="submission" date="2021-02" db="EMBL/GenBank/DDBJ databases">
        <authorList>
            <person name="Nowell W R."/>
        </authorList>
    </citation>
    <scope>NUCLEOTIDE SEQUENCE</scope>
</reference>
<protein>
    <submittedName>
        <fullName evidence="3">Uncharacterized protein</fullName>
    </submittedName>
</protein>
<keyword evidence="2" id="KW-0732">Signal</keyword>
<feature type="region of interest" description="Disordered" evidence="1">
    <location>
        <begin position="291"/>
        <end position="376"/>
    </location>
</feature>
<evidence type="ECO:0000313" key="3">
    <source>
        <dbReference type="EMBL" id="CAF1404581.1"/>
    </source>
</evidence>
<name>A0A815L8S9_ADIRI</name>
<sequence>MRTTFFVLLSAIAFLQLPSRSFATAQTKTAAVDAHMVVNKGGTLKGTMVITNCDKTSLTQSKETLTNTLTKKVQADDTKNSNSKVSVTGIRELEPGTLAFDYECTESKNPEKAKETLNTCVKHDDVKKVIAKSSSNVATTQAKQQANIQQTKAQPTTQAPKAATAAPKSSQSKPTKAVNLDCDKTHQIVAQDENSITGVFTVHSCKASRFTQKQSRCTSLGSKLSSLVTDRVAKTGDKKPCSVNIVKASGTSTSTEFRYTLPCEKSRQKTVIDSLKDACKDKNFADTITNIKQKEQGESSSSESDENNKSPSNPVKVVQTEQPKTTTTAKPTEKPTTAKPTEKPTTAKPTEKPTTVKTTQRKTTKAGVTKKQPATTRKVEVKNCDDHDYNDKDQVLTGKIVVQDCPCEKRFANNASRLAAVSSTVCTQLRNYFQQLYGTKINYPCSLKVVTGNKTHTVFAYTVNVPQSEQSKAKAAAKKACQDDQVKKVIEQESLKRDGDDDSDSSSSEETTRAQAKPVTTQKATVAPTQKATEKPTEKPTTAKPTDKPTEKPTTAKPTEKPTTVKTSESNFVLSLQV</sequence>
<feature type="compositionally biased region" description="Low complexity" evidence="1">
    <location>
        <begin position="309"/>
        <end position="358"/>
    </location>
</feature>
<dbReference type="EMBL" id="CAJNOJ010000333">
    <property type="protein sequence ID" value="CAF1404581.1"/>
    <property type="molecule type" value="Genomic_DNA"/>
</dbReference>